<dbReference type="Proteomes" id="UP000049455">
    <property type="component" value="Unassembled WGS sequence"/>
</dbReference>
<gene>
    <name evidence="2" type="ORF">JSE7799_03188</name>
</gene>
<keyword evidence="1" id="KW-0732">Signal</keyword>
<dbReference type="STRING" id="313367.JSE7799_03188"/>
<dbReference type="EMBL" id="CYPR01000207">
    <property type="protein sequence ID" value="CUH40456.1"/>
    <property type="molecule type" value="Genomic_DNA"/>
</dbReference>
<dbReference type="Pfam" id="PF09912">
    <property type="entry name" value="DUF2141"/>
    <property type="match status" value="1"/>
</dbReference>
<dbReference type="AlphaFoldDB" id="A0A0M7BGI6"/>
<evidence type="ECO:0000313" key="3">
    <source>
        <dbReference type="Proteomes" id="UP000049455"/>
    </source>
</evidence>
<dbReference type="InterPro" id="IPR018673">
    <property type="entry name" value="DUF2141"/>
</dbReference>
<name>A0A0M7BGI6_9RHOB</name>
<proteinExistence type="predicted"/>
<evidence type="ECO:0000313" key="2">
    <source>
        <dbReference type="EMBL" id="CUH40456.1"/>
    </source>
</evidence>
<organism evidence="2 3">
    <name type="scientific">Jannaschia seosinensis</name>
    <dbReference type="NCBI Taxonomy" id="313367"/>
    <lineage>
        <taxon>Bacteria</taxon>
        <taxon>Pseudomonadati</taxon>
        <taxon>Pseudomonadota</taxon>
        <taxon>Alphaproteobacteria</taxon>
        <taxon>Rhodobacterales</taxon>
        <taxon>Roseobacteraceae</taxon>
        <taxon>Jannaschia</taxon>
    </lineage>
</organism>
<evidence type="ECO:0000256" key="1">
    <source>
        <dbReference type="SAM" id="SignalP"/>
    </source>
</evidence>
<feature type="signal peptide" evidence="1">
    <location>
        <begin position="1"/>
        <end position="21"/>
    </location>
</feature>
<protein>
    <recommendedName>
        <fullName evidence="4">DUF2141 domain-containing protein</fullName>
    </recommendedName>
</protein>
<reference evidence="2 3" key="1">
    <citation type="submission" date="2015-09" db="EMBL/GenBank/DDBJ databases">
        <authorList>
            <person name="Jackson K.R."/>
            <person name="Lunt B.L."/>
            <person name="Fisher J.N.B."/>
            <person name="Gardner A.V."/>
            <person name="Bailey M.E."/>
            <person name="Deus L.M."/>
            <person name="Earl A.S."/>
            <person name="Gibby P.D."/>
            <person name="Hartmann K.A."/>
            <person name="Liu J.E."/>
            <person name="Manci A.M."/>
            <person name="Nielsen D.A."/>
            <person name="Solomon M.B."/>
            <person name="Breakwell D.P."/>
            <person name="Burnett S.H."/>
            <person name="Grose J.H."/>
        </authorList>
    </citation>
    <scope>NUCLEOTIDE SEQUENCE [LARGE SCALE GENOMIC DNA]</scope>
    <source>
        <strain evidence="2 3">CECT 7799</strain>
    </source>
</reference>
<keyword evidence="3" id="KW-1185">Reference proteome</keyword>
<accession>A0A0M7BGI6</accession>
<feature type="chain" id="PRO_5005810003" description="DUF2141 domain-containing protein" evidence="1">
    <location>
        <begin position="22"/>
        <end position="137"/>
    </location>
</feature>
<sequence length="137" mass="14936">MGFRKWLVPAAALLLATPAFGGDVRVEIANLRSGDGMVRVAICPRETFTQPSCPYVGAAPASRGAVVIEDVPDGVYAVQAFHDENGNGDLDRRRFRPAEGLGFSRDARMWMGPPRFSDAAIRVTGDGMLTLTMRYYQ</sequence>
<evidence type="ECO:0008006" key="4">
    <source>
        <dbReference type="Google" id="ProtNLM"/>
    </source>
</evidence>